<reference evidence="7 8" key="1">
    <citation type="submission" date="2021-03" db="EMBL/GenBank/DDBJ databases">
        <title>Sequencing the genomes of 1000 actinobacteria strains.</title>
        <authorList>
            <person name="Klenk H.-P."/>
        </authorList>
    </citation>
    <scope>NUCLEOTIDE SEQUENCE [LARGE SCALE GENOMIC DNA]</scope>
    <source>
        <strain evidence="7 8">DSM 12936</strain>
    </source>
</reference>
<dbReference type="Gene3D" id="2.30.30.40">
    <property type="entry name" value="SH3 Domains"/>
    <property type="match status" value="2"/>
</dbReference>
<evidence type="ECO:0000256" key="1">
    <source>
        <dbReference type="ARBA" id="ARBA00007074"/>
    </source>
</evidence>
<comment type="similarity">
    <text evidence="1">Belongs to the peptidase C40 family.</text>
</comment>
<keyword evidence="5" id="KW-0732">Signal</keyword>
<name>A0ABS4Z4Z7_9ACTN</name>
<protein>
    <submittedName>
        <fullName evidence="7">Cell wall-associated NlpC family hydrolase</fullName>
    </submittedName>
</protein>
<feature type="chain" id="PRO_5046228806" evidence="5">
    <location>
        <begin position="32"/>
        <end position="289"/>
    </location>
</feature>
<keyword evidence="2" id="KW-0645">Protease</keyword>
<dbReference type="Gene3D" id="3.90.1720.10">
    <property type="entry name" value="endopeptidase domain like (from Nostoc punctiforme)"/>
    <property type="match status" value="1"/>
</dbReference>
<evidence type="ECO:0000313" key="7">
    <source>
        <dbReference type="EMBL" id="MBP2416059.1"/>
    </source>
</evidence>
<dbReference type="Pfam" id="PF08239">
    <property type="entry name" value="SH3_3"/>
    <property type="match status" value="1"/>
</dbReference>
<comment type="caution">
    <text evidence="7">The sequence shown here is derived from an EMBL/GenBank/DDBJ whole genome shotgun (WGS) entry which is preliminary data.</text>
</comment>
<dbReference type="GO" id="GO:0016787">
    <property type="term" value="F:hydrolase activity"/>
    <property type="evidence" value="ECO:0007669"/>
    <property type="project" value="UniProtKB-KW"/>
</dbReference>
<dbReference type="PANTHER" id="PTHR47359:SF3">
    <property type="entry name" value="NLP_P60 DOMAIN-CONTAINING PROTEIN-RELATED"/>
    <property type="match status" value="1"/>
</dbReference>
<sequence>MTRPLLRRLAAVAATAGVLAGGLLGAAPAEAAVVTGTATAKTAIRGSAATKGAVVGTLERGQRIPTTKAASHGWVQVRFRDKTAYVASAALTTRTTKLPAAPRALGKGTRIATARLAVRDRAAGSGALVARIAEGASVKLTGTVTKGYAQTTVSGKERWVSTRYLAAPPAKPADAGARAVAFAKSQLGKPYQYGATGPKAYDCSGLTLSAWKAAGVTVPRTSQQQFGTGKKIAEADLRPGDLVFFYGKQPAHVAIYVGDGQVIHAPRAGKDVEYSKIAYMPFSGARRPG</sequence>
<dbReference type="SUPFAM" id="SSF54001">
    <property type="entry name" value="Cysteine proteinases"/>
    <property type="match status" value="1"/>
</dbReference>
<dbReference type="PROSITE" id="PS51935">
    <property type="entry name" value="NLPC_P60"/>
    <property type="match status" value="1"/>
</dbReference>
<keyword evidence="3 7" id="KW-0378">Hydrolase</keyword>
<evidence type="ECO:0000313" key="8">
    <source>
        <dbReference type="Proteomes" id="UP000758168"/>
    </source>
</evidence>
<dbReference type="InterPro" id="IPR051794">
    <property type="entry name" value="PG_Endopeptidase_C40"/>
</dbReference>
<dbReference type="RefSeq" id="WP_210053511.1">
    <property type="nucleotide sequence ID" value="NZ_BAAAMH010000006.1"/>
</dbReference>
<feature type="domain" description="NlpC/P60" evidence="6">
    <location>
        <begin position="173"/>
        <end position="289"/>
    </location>
</feature>
<dbReference type="SMART" id="SM00287">
    <property type="entry name" value="SH3b"/>
    <property type="match status" value="2"/>
</dbReference>
<evidence type="ECO:0000256" key="4">
    <source>
        <dbReference type="ARBA" id="ARBA00022807"/>
    </source>
</evidence>
<proteinExistence type="inferred from homology"/>
<feature type="signal peptide" evidence="5">
    <location>
        <begin position="1"/>
        <end position="31"/>
    </location>
</feature>
<organism evidence="7 8">
    <name type="scientific">Microlunatus capsulatus</name>
    <dbReference type="NCBI Taxonomy" id="99117"/>
    <lineage>
        <taxon>Bacteria</taxon>
        <taxon>Bacillati</taxon>
        <taxon>Actinomycetota</taxon>
        <taxon>Actinomycetes</taxon>
        <taxon>Propionibacteriales</taxon>
        <taxon>Propionibacteriaceae</taxon>
        <taxon>Microlunatus</taxon>
    </lineage>
</organism>
<dbReference type="InterPro" id="IPR038765">
    <property type="entry name" value="Papain-like_cys_pep_sf"/>
</dbReference>
<dbReference type="EMBL" id="JAGIOB010000001">
    <property type="protein sequence ID" value="MBP2416059.1"/>
    <property type="molecule type" value="Genomic_DNA"/>
</dbReference>
<accession>A0ABS4Z4Z7</accession>
<dbReference type="Proteomes" id="UP000758168">
    <property type="component" value="Unassembled WGS sequence"/>
</dbReference>
<dbReference type="InterPro" id="IPR003646">
    <property type="entry name" value="SH3-like_bac-type"/>
</dbReference>
<dbReference type="Pfam" id="PF00877">
    <property type="entry name" value="NLPC_P60"/>
    <property type="match status" value="1"/>
</dbReference>
<dbReference type="InterPro" id="IPR000064">
    <property type="entry name" value="NLP_P60_dom"/>
</dbReference>
<evidence type="ECO:0000256" key="5">
    <source>
        <dbReference type="SAM" id="SignalP"/>
    </source>
</evidence>
<evidence type="ECO:0000256" key="2">
    <source>
        <dbReference type="ARBA" id="ARBA00022670"/>
    </source>
</evidence>
<evidence type="ECO:0000259" key="6">
    <source>
        <dbReference type="PROSITE" id="PS51935"/>
    </source>
</evidence>
<evidence type="ECO:0000256" key="3">
    <source>
        <dbReference type="ARBA" id="ARBA00022801"/>
    </source>
</evidence>
<keyword evidence="4" id="KW-0788">Thiol protease</keyword>
<dbReference type="PANTHER" id="PTHR47359">
    <property type="entry name" value="PEPTIDOGLYCAN DL-ENDOPEPTIDASE CWLO"/>
    <property type="match status" value="1"/>
</dbReference>
<keyword evidence="8" id="KW-1185">Reference proteome</keyword>
<gene>
    <name evidence="7" type="ORF">JOF54_000981</name>
</gene>